<dbReference type="Pfam" id="PF00589">
    <property type="entry name" value="Phage_integrase"/>
    <property type="match status" value="1"/>
</dbReference>
<keyword evidence="2" id="KW-0233">DNA recombination</keyword>
<name>A0A5N4B6D7_PHOPY</name>
<dbReference type="InterPro" id="IPR011010">
    <property type="entry name" value="DNA_brk_join_enz"/>
</dbReference>
<dbReference type="InterPro" id="IPR013762">
    <property type="entry name" value="Integrase-like_cat_sf"/>
</dbReference>
<comment type="caution">
    <text evidence="4">The sequence shown here is derived from an EMBL/GenBank/DDBJ whole genome shotgun (WGS) entry which is preliminary data.</text>
</comment>
<gene>
    <name evidence="4" type="ORF">PPYR_02083</name>
</gene>
<feature type="domain" description="Tyr recombinase" evidence="3">
    <location>
        <begin position="107"/>
        <end position="301"/>
    </location>
</feature>
<proteinExistence type="predicted"/>
<dbReference type="EMBL" id="VVIM01000001">
    <property type="protein sequence ID" value="KAB0805113.1"/>
    <property type="molecule type" value="Genomic_DNA"/>
</dbReference>
<keyword evidence="1" id="KW-0238">DNA-binding</keyword>
<dbReference type="GO" id="GO:0003677">
    <property type="term" value="F:DNA binding"/>
    <property type="evidence" value="ECO:0007669"/>
    <property type="project" value="UniProtKB-KW"/>
</dbReference>
<dbReference type="CDD" id="cd00397">
    <property type="entry name" value="DNA_BRE_C"/>
    <property type="match status" value="1"/>
</dbReference>
<dbReference type="GO" id="GO:0015074">
    <property type="term" value="P:DNA integration"/>
    <property type="evidence" value="ECO:0007669"/>
    <property type="project" value="InterPro"/>
</dbReference>
<dbReference type="Proteomes" id="UP000327044">
    <property type="component" value="Unassembled WGS sequence"/>
</dbReference>
<dbReference type="Gene3D" id="1.10.443.10">
    <property type="entry name" value="Intergrase catalytic core"/>
    <property type="match status" value="1"/>
</dbReference>
<organism evidence="4 5">
    <name type="scientific">Photinus pyralis</name>
    <name type="common">Common eastern firefly</name>
    <name type="synonym">Lampyris pyralis</name>
    <dbReference type="NCBI Taxonomy" id="7054"/>
    <lineage>
        <taxon>Eukaryota</taxon>
        <taxon>Metazoa</taxon>
        <taxon>Ecdysozoa</taxon>
        <taxon>Arthropoda</taxon>
        <taxon>Hexapoda</taxon>
        <taxon>Insecta</taxon>
        <taxon>Pterygota</taxon>
        <taxon>Neoptera</taxon>
        <taxon>Endopterygota</taxon>
        <taxon>Coleoptera</taxon>
        <taxon>Polyphaga</taxon>
        <taxon>Elateriformia</taxon>
        <taxon>Elateroidea</taxon>
        <taxon>Lampyridae</taxon>
        <taxon>Lampyrinae</taxon>
        <taxon>Photinus</taxon>
    </lineage>
</organism>
<dbReference type="PANTHER" id="PTHR30349">
    <property type="entry name" value="PHAGE INTEGRASE-RELATED"/>
    <property type="match status" value="1"/>
</dbReference>
<dbReference type="OrthoDB" id="6759321at2759"/>
<dbReference type="PANTHER" id="PTHR30349:SF41">
    <property type="entry name" value="INTEGRASE_RECOMBINASE PROTEIN MJ0367-RELATED"/>
    <property type="match status" value="1"/>
</dbReference>
<dbReference type="AlphaFoldDB" id="A0A5N4B6D7"/>
<accession>A0A5N4B6D7</accession>
<keyword evidence="5" id="KW-1185">Reference proteome</keyword>
<evidence type="ECO:0000313" key="5">
    <source>
        <dbReference type="Proteomes" id="UP000327044"/>
    </source>
</evidence>
<dbReference type="InterPro" id="IPR050090">
    <property type="entry name" value="Tyrosine_recombinase_XerCD"/>
</dbReference>
<dbReference type="PROSITE" id="PS51898">
    <property type="entry name" value="TYR_RECOMBINASE"/>
    <property type="match status" value="1"/>
</dbReference>
<dbReference type="InterPro" id="IPR002104">
    <property type="entry name" value="Integrase_catalytic"/>
</dbReference>
<dbReference type="InParanoid" id="A0A5N4B6D7"/>
<dbReference type="SUPFAM" id="SSF56349">
    <property type="entry name" value="DNA breaking-rejoining enzymes"/>
    <property type="match status" value="1"/>
</dbReference>
<dbReference type="GO" id="GO:0006310">
    <property type="term" value="P:DNA recombination"/>
    <property type="evidence" value="ECO:0007669"/>
    <property type="project" value="UniProtKB-KW"/>
</dbReference>
<evidence type="ECO:0000256" key="1">
    <source>
        <dbReference type="ARBA" id="ARBA00023125"/>
    </source>
</evidence>
<protein>
    <recommendedName>
        <fullName evidence="3">Tyr recombinase domain-containing protein</fullName>
    </recommendedName>
</protein>
<evidence type="ECO:0000256" key="2">
    <source>
        <dbReference type="ARBA" id="ARBA00023172"/>
    </source>
</evidence>
<reference evidence="4 5" key="1">
    <citation type="journal article" date="2018" name="Elife">
        <title>Firefly genomes illuminate parallel origins of bioluminescence in beetles.</title>
        <authorList>
            <person name="Fallon T.R."/>
            <person name="Lower S.E."/>
            <person name="Chang C.H."/>
            <person name="Bessho-Uehara M."/>
            <person name="Martin G.J."/>
            <person name="Bewick A.J."/>
            <person name="Behringer M."/>
            <person name="Debat H.J."/>
            <person name="Wong I."/>
            <person name="Day J.C."/>
            <person name="Suvorov A."/>
            <person name="Silva C.J."/>
            <person name="Stanger-Hall K.F."/>
            <person name="Hall D.W."/>
            <person name="Schmitz R.J."/>
            <person name="Nelson D.R."/>
            <person name="Lewis S.M."/>
            <person name="Shigenobu S."/>
            <person name="Bybee S.M."/>
            <person name="Larracuente A.M."/>
            <person name="Oba Y."/>
            <person name="Weng J.K."/>
        </authorList>
    </citation>
    <scope>NUCLEOTIDE SEQUENCE [LARGE SCALE GENOMIC DNA]</scope>
    <source>
        <strain evidence="4">1611_PpyrPB1</strain>
        <tissue evidence="4">Whole body</tissue>
    </source>
</reference>
<evidence type="ECO:0000259" key="3">
    <source>
        <dbReference type="PROSITE" id="PS51898"/>
    </source>
</evidence>
<evidence type="ECO:0000313" key="4">
    <source>
        <dbReference type="EMBL" id="KAB0805113.1"/>
    </source>
</evidence>
<sequence>MNTLPKFVQENAQKATETLLPLKSKEKYEKEFETFTAWQSKHKIFTINETVLLSYFQELSEKYTPTSLWTKYSLLKSTFIVKKKTDISNYNQLIYFLKVKSKGYKPKKSQVLTGDQVFEFIKRAPNDIYLLHKVVLVMGVFGGLRRDEMVKMCIDDITDKGSVVIVNVPETKTGTSKGFTIVEEEEINALKLVRQYLALRPKHTKERRFFLTYRKGCCTVQPVGKNTIGSVPNIIAKYLKLDNPHQFTGHCLRRTSATLLVEAGASFETLKMHGKWKSNTVAQSYVEDSLISKNRISCIIASAVGSSGGKTSNNVNLTSYSDDHLELSSSISDKNINVPGLSNKNITFSGKFENCNFHIGG</sequence>